<evidence type="ECO:0000313" key="3">
    <source>
        <dbReference type="Proteomes" id="UP001164286"/>
    </source>
</evidence>
<keyword evidence="3" id="KW-1185">Reference proteome</keyword>
<evidence type="ECO:0000313" key="2">
    <source>
        <dbReference type="EMBL" id="KAI9633822.1"/>
    </source>
</evidence>
<protein>
    <recommendedName>
        <fullName evidence="4">F-box domain-containing protein</fullName>
    </recommendedName>
</protein>
<organism evidence="2 3">
    <name type="scientific">Dioszegia hungarica</name>
    <dbReference type="NCBI Taxonomy" id="4972"/>
    <lineage>
        <taxon>Eukaryota</taxon>
        <taxon>Fungi</taxon>
        <taxon>Dikarya</taxon>
        <taxon>Basidiomycota</taxon>
        <taxon>Agaricomycotina</taxon>
        <taxon>Tremellomycetes</taxon>
        <taxon>Tremellales</taxon>
        <taxon>Bulleribasidiaceae</taxon>
        <taxon>Dioszegia</taxon>
    </lineage>
</organism>
<sequence length="596" mass="66055">MKQIPLEVKARIAAQLDLPSARNLTVSCKAWRNAGEMAVWNEVDLTTGWYDKPACTEDFIDETEHDIRNGKVDTKLERIRDSLKAYPFRWKCIQSIRIEPSDGGEDDGMCSAPQAKALISFITRVAPRLTRISILPLPLAEDLLDEQSCEMFTSMLGSLKLNFPKVTHVQFARGFASEAAIPTWILRIKTLQHLEVARPDVSFVADLGHISTTILSGMFPHLTTVTVHRIGKNHDQHAREIITALLEVAPKLATVRITGLWERIERDSRGYLPEVWRQTKRSRTISIIRPDKLGNGGSAFVHETRESTPSSTPVYRDSDDEDSDDASESYGYGGSEGGYGDGFGGGTGRRLYSDSCASDDSERLAWKDSNLPTEDLLTEKEVFAGGIKVKFLEEAVITMDLAKGCEEFPYDTIIVENDKTVSRLTVVTTPRLTGATKHTSQSPDHTAAILGPLLTTLRRVPELSVIYIPSAPGLFSSDFVSPARDAGRFVHPNFWTDGQRGAIIRHYVSGNDVLWHIRIRDGCSAADSGGAVKPDDDCRTDLACYKDRVLPRSVLQAVYEKAALDIDSTEGGRRLSLGDGSAWDILRNWAEKTEEM</sequence>
<feature type="compositionally biased region" description="Gly residues" evidence="1">
    <location>
        <begin position="331"/>
        <end position="340"/>
    </location>
</feature>
<dbReference type="EMBL" id="JAKWFO010000008">
    <property type="protein sequence ID" value="KAI9633822.1"/>
    <property type="molecule type" value="Genomic_DNA"/>
</dbReference>
<dbReference type="Proteomes" id="UP001164286">
    <property type="component" value="Unassembled WGS sequence"/>
</dbReference>
<gene>
    <name evidence="2" type="ORF">MKK02DRAFT_38483</name>
</gene>
<dbReference type="AlphaFoldDB" id="A0AA38LR23"/>
<proteinExistence type="predicted"/>
<comment type="caution">
    <text evidence="2">The sequence shown here is derived from an EMBL/GenBank/DDBJ whole genome shotgun (WGS) entry which is preliminary data.</text>
</comment>
<dbReference type="RefSeq" id="XP_052943599.1">
    <property type="nucleotide sequence ID" value="XM_053090123.1"/>
</dbReference>
<feature type="region of interest" description="Disordered" evidence="1">
    <location>
        <begin position="287"/>
        <end position="340"/>
    </location>
</feature>
<evidence type="ECO:0000256" key="1">
    <source>
        <dbReference type="SAM" id="MobiDB-lite"/>
    </source>
</evidence>
<evidence type="ECO:0008006" key="4">
    <source>
        <dbReference type="Google" id="ProtNLM"/>
    </source>
</evidence>
<reference evidence="2" key="1">
    <citation type="journal article" date="2022" name="G3 (Bethesda)">
        <title>High quality genome of the basidiomycete yeast Dioszegia hungarica PDD-24b-2 isolated from cloud water.</title>
        <authorList>
            <person name="Jarrige D."/>
            <person name="Haridas S."/>
            <person name="Bleykasten-Grosshans C."/>
            <person name="Joly M."/>
            <person name="Nadalig T."/>
            <person name="Sancelme M."/>
            <person name="Vuilleumier S."/>
            <person name="Grigoriev I.V."/>
            <person name="Amato P."/>
            <person name="Bringel F."/>
        </authorList>
    </citation>
    <scope>NUCLEOTIDE SEQUENCE</scope>
    <source>
        <strain evidence="2">PDD-24b-2</strain>
    </source>
</reference>
<feature type="compositionally biased region" description="Acidic residues" evidence="1">
    <location>
        <begin position="318"/>
        <end position="327"/>
    </location>
</feature>
<accession>A0AA38LR23</accession>
<dbReference type="GeneID" id="77729328"/>
<name>A0AA38LR23_9TREE</name>